<dbReference type="RefSeq" id="XP_064765582.1">
    <property type="nucleotide sequence ID" value="XM_064915580.1"/>
</dbReference>
<dbReference type="PROSITE" id="PS50942">
    <property type="entry name" value="ENTH"/>
    <property type="match status" value="1"/>
</dbReference>
<dbReference type="InterPro" id="IPR013809">
    <property type="entry name" value="ENTH"/>
</dbReference>
<gene>
    <name evidence="3" type="ORF">BZA70DRAFT_97189</name>
</gene>
<sequence length="324" mass="36616">MAHRGLFNAERFQEGPLTNDLRFGAQTQMQTQTQTQTSQEQLYALTNAIKKATLKDDLAPKAKHVDYCVEYTWRNETALYFWSQIKAQSTGAKGNSVRIFKALALAHRVMQDGHPTARSMAPRYLDWFVGISEDERAQKGAGVEMAGLVREYAGCLAEKVRLHSRYAGFDGLLREIEGTPTLSSAQNYSLALDLQNMHSQFSKFFSNLLTQISADRSAKSLDPSLLCVIKETAGVQRLATSVLRSVYREGGEYDLAALRVKYEEQHRELRELLALCLQQSLFTQEIESLEFAETPPDVQEEALPAYERVPEYHDQHDPPAYDGR</sequence>
<feature type="compositionally biased region" description="Basic and acidic residues" evidence="1">
    <location>
        <begin position="308"/>
        <end position="324"/>
    </location>
</feature>
<comment type="caution">
    <text evidence="3">The sequence shown here is derived from an EMBL/GenBank/DDBJ whole genome shotgun (WGS) entry which is preliminary data.</text>
</comment>
<dbReference type="PANTHER" id="PTHR10407:SF15">
    <property type="entry name" value="HUNTINGTIN INTERACTING PROTEIN 1"/>
    <property type="match status" value="1"/>
</dbReference>
<dbReference type="PANTHER" id="PTHR10407">
    <property type="entry name" value="HUNTINGTIN INTERACTING PROTEIN 1"/>
    <property type="match status" value="1"/>
</dbReference>
<evidence type="ECO:0000313" key="4">
    <source>
        <dbReference type="Proteomes" id="UP001498771"/>
    </source>
</evidence>
<evidence type="ECO:0000256" key="1">
    <source>
        <dbReference type="SAM" id="MobiDB-lite"/>
    </source>
</evidence>
<dbReference type="Proteomes" id="UP001498771">
    <property type="component" value="Unassembled WGS sequence"/>
</dbReference>
<accession>A0ABR1EY65</accession>
<protein>
    <submittedName>
        <fullName evidence="3">ANTH domain-containing protein</fullName>
    </submittedName>
</protein>
<dbReference type="InterPro" id="IPR008942">
    <property type="entry name" value="ENTH_VHS"/>
</dbReference>
<dbReference type="Gene3D" id="1.25.40.90">
    <property type="match status" value="1"/>
</dbReference>
<evidence type="ECO:0000313" key="3">
    <source>
        <dbReference type="EMBL" id="KAK7202549.1"/>
    </source>
</evidence>
<keyword evidence="4" id="KW-1185">Reference proteome</keyword>
<dbReference type="SMART" id="SM00273">
    <property type="entry name" value="ENTH"/>
    <property type="match status" value="1"/>
</dbReference>
<dbReference type="GeneID" id="90041092"/>
<dbReference type="InterPro" id="IPR030224">
    <property type="entry name" value="Sla2_fam"/>
</dbReference>
<reference evidence="3 4" key="1">
    <citation type="submission" date="2024-03" db="EMBL/GenBank/DDBJ databases">
        <title>Genome-scale model development and genomic sequencing of the oleaginous clade Lipomyces.</title>
        <authorList>
            <consortium name="Lawrence Berkeley National Laboratory"/>
            <person name="Czajka J.J."/>
            <person name="Han Y."/>
            <person name="Kim J."/>
            <person name="Mondo S.J."/>
            <person name="Hofstad B.A."/>
            <person name="Robles A."/>
            <person name="Haridas S."/>
            <person name="Riley R."/>
            <person name="LaButti K."/>
            <person name="Pangilinan J."/>
            <person name="Andreopoulos W."/>
            <person name="Lipzen A."/>
            <person name="Yan J."/>
            <person name="Wang M."/>
            <person name="Ng V."/>
            <person name="Grigoriev I.V."/>
            <person name="Spatafora J.W."/>
            <person name="Magnuson J.K."/>
            <person name="Baker S.E."/>
            <person name="Pomraning K.R."/>
        </authorList>
    </citation>
    <scope>NUCLEOTIDE SEQUENCE [LARGE SCALE GENOMIC DNA]</scope>
    <source>
        <strain evidence="3 4">Phaff 52-87</strain>
    </source>
</reference>
<name>A0ABR1EY65_9ASCO</name>
<proteinExistence type="predicted"/>
<feature type="domain" description="ENTH" evidence="2">
    <location>
        <begin position="37"/>
        <end position="170"/>
    </location>
</feature>
<evidence type="ECO:0000259" key="2">
    <source>
        <dbReference type="PROSITE" id="PS50942"/>
    </source>
</evidence>
<dbReference type="InterPro" id="IPR011417">
    <property type="entry name" value="ANTH_dom"/>
</dbReference>
<dbReference type="EMBL" id="JBBJBU010000016">
    <property type="protein sequence ID" value="KAK7202549.1"/>
    <property type="molecule type" value="Genomic_DNA"/>
</dbReference>
<feature type="region of interest" description="Disordered" evidence="1">
    <location>
        <begin position="293"/>
        <end position="324"/>
    </location>
</feature>
<dbReference type="Pfam" id="PF07651">
    <property type="entry name" value="ANTH"/>
    <property type="match status" value="1"/>
</dbReference>
<organism evidence="3 4">
    <name type="scientific">Myxozyma melibiosi</name>
    <dbReference type="NCBI Taxonomy" id="54550"/>
    <lineage>
        <taxon>Eukaryota</taxon>
        <taxon>Fungi</taxon>
        <taxon>Dikarya</taxon>
        <taxon>Ascomycota</taxon>
        <taxon>Saccharomycotina</taxon>
        <taxon>Lipomycetes</taxon>
        <taxon>Lipomycetales</taxon>
        <taxon>Lipomycetaceae</taxon>
        <taxon>Myxozyma</taxon>
    </lineage>
</organism>
<dbReference type="SUPFAM" id="SSF48464">
    <property type="entry name" value="ENTH/VHS domain"/>
    <property type="match status" value="1"/>
</dbReference>